<reference evidence="2" key="1">
    <citation type="submission" date="2020-07" db="EMBL/GenBank/DDBJ databases">
        <authorList>
            <person name="Lin J."/>
        </authorList>
    </citation>
    <scope>NUCLEOTIDE SEQUENCE</scope>
</reference>
<feature type="transmembrane region" description="Helical" evidence="1">
    <location>
        <begin position="228"/>
        <end position="250"/>
    </location>
</feature>
<gene>
    <name evidence="2" type="ORF">CB5_LOCUS8887</name>
</gene>
<accession>A0A6V7P4V7</accession>
<keyword evidence="1" id="KW-0472">Membrane</keyword>
<keyword evidence="1" id="KW-1133">Transmembrane helix</keyword>
<protein>
    <submittedName>
        <fullName evidence="2">Uncharacterized protein</fullName>
    </submittedName>
</protein>
<proteinExistence type="predicted"/>
<organism evidence="2">
    <name type="scientific">Ananas comosus var. bracteatus</name>
    <name type="common">red pineapple</name>
    <dbReference type="NCBI Taxonomy" id="296719"/>
    <lineage>
        <taxon>Eukaryota</taxon>
        <taxon>Viridiplantae</taxon>
        <taxon>Streptophyta</taxon>
        <taxon>Embryophyta</taxon>
        <taxon>Tracheophyta</taxon>
        <taxon>Spermatophyta</taxon>
        <taxon>Magnoliopsida</taxon>
        <taxon>Liliopsida</taxon>
        <taxon>Poales</taxon>
        <taxon>Bromeliaceae</taxon>
        <taxon>Bromelioideae</taxon>
        <taxon>Ananas</taxon>
    </lineage>
</organism>
<dbReference type="AlphaFoldDB" id="A0A6V7P4V7"/>
<evidence type="ECO:0000313" key="2">
    <source>
        <dbReference type="EMBL" id="CAD1825676.1"/>
    </source>
</evidence>
<feature type="transmembrane region" description="Helical" evidence="1">
    <location>
        <begin position="257"/>
        <end position="279"/>
    </location>
</feature>
<evidence type="ECO:0000256" key="1">
    <source>
        <dbReference type="SAM" id="Phobius"/>
    </source>
</evidence>
<sequence>MATRGMWAEPPILGIGGVREDRMWPKRSRSREECGIFDVLLVVERASFTYPKIGFLTLEYDWITIFLDIICGRNSGILHLAGLCGLGIKEFSQLNESWLIWVGQPLEGLLLCRQPLCLLIKVAADLGTNMFIQYWFSWWKRLDPFRLGLQNCPFSLPSPPSTCLPLWHLLHQPSRAYPSYFAAIEASPVPALLISSVLSIRSICVEKKVITEGSVKRRCVKGNVSCGLFVWLFLGGSAHQQAIISCSSILEFGCQNILWLVSLLMLCSFLGLIELSQFWTLGTTGN</sequence>
<dbReference type="EMBL" id="LR862145">
    <property type="protein sequence ID" value="CAD1825676.1"/>
    <property type="molecule type" value="Genomic_DNA"/>
</dbReference>
<keyword evidence="1" id="KW-0812">Transmembrane</keyword>
<name>A0A6V7P4V7_ANACO</name>